<name>A0A194X046_MOLSC</name>
<evidence type="ECO:0000256" key="2">
    <source>
        <dbReference type="ARBA" id="ARBA00022692"/>
    </source>
</evidence>
<keyword evidence="2 6" id="KW-0812">Transmembrane</keyword>
<feature type="transmembrane region" description="Helical" evidence="6">
    <location>
        <begin position="103"/>
        <end position="121"/>
    </location>
</feature>
<dbReference type="KEGG" id="psco:LY89DRAFT_672467"/>
<feature type="transmembrane region" description="Helical" evidence="6">
    <location>
        <begin position="53"/>
        <end position="74"/>
    </location>
</feature>
<evidence type="ECO:0000256" key="4">
    <source>
        <dbReference type="ARBA" id="ARBA00023136"/>
    </source>
</evidence>
<dbReference type="GeneID" id="28823014"/>
<dbReference type="RefSeq" id="XP_018067597.1">
    <property type="nucleotide sequence ID" value="XM_018213288.1"/>
</dbReference>
<evidence type="ECO:0000256" key="1">
    <source>
        <dbReference type="ARBA" id="ARBA00004141"/>
    </source>
</evidence>
<dbReference type="AlphaFoldDB" id="A0A194X046"/>
<feature type="transmembrane region" description="Helical" evidence="6">
    <location>
        <begin position="215"/>
        <end position="240"/>
    </location>
</feature>
<comment type="subcellular location">
    <subcellularLocation>
        <location evidence="1">Membrane</location>
        <topology evidence="1">Multi-pass membrane protein</topology>
    </subcellularLocation>
</comment>
<evidence type="ECO:0000259" key="7">
    <source>
        <dbReference type="Pfam" id="PF20684"/>
    </source>
</evidence>
<dbReference type="InParanoid" id="A0A194X046"/>
<dbReference type="InterPro" id="IPR052337">
    <property type="entry name" value="SAT4-like"/>
</dbReference>
<dbReference type="InterPro" id="IPR049326">
    <property type="entry name" value="Rhodopsin_dom_fungi"/>
</dbReference>
<dbReference type="OrthoDB" id="5401779at2759"/>
<keyword evidence="3 6" id="KW-1133">Transmembrane helix</keyword>
<keyword evidence="9" id="KW-1185">Reference proteome</keyword>
<reference evidence="8 9" key="1">
    <citation type="submission" date="2015-10" db="EMBL/GenBank/DDBJ databases">
        <title>Full genome of DAOMC 229536 Phialocephala scopiformis, a fungal endophyte of spruce producing the potent anti-insectan compound rugulosin.</title>
        <authorList>
            <consortium name="DOE Joint Genome Institute"/>
            <person name="Walker A.K."/>
            <person name="Frasz S.L."/>
            <person name="Seifert K.A."/>
            <person name="Miller J.D."/>
            <person name="Mondo S.J."/>
            <person name="Labutti K."/>
            <person name="Lipzen A."/>
            <person name="Dockter R."/>
            <person name="Kennedy M."/>
            <person name="Grigoriev I.V."/>
            <person name="Spatafora J.W."/>
        </authorList>
    </citation>
    <scope>NUCLEOTIDE SEQUENCE [LARGE SCALE GENOMIC DNA]</scope>
    <source>
        <strain evidence="8 9">CBS 120377</strain>
    </source>
</reference>
<feature type="transmembrane region" description="Helical" evidence="6">
    <location>
        <begin position="133"/>
        <end position="159"/>
    </location>
</feature>
<sequence length="403" mass="45407">MAYTQSYSPEYLAANRSQRLTNVAIVFGVLEPIFVGLFYISRWKSGTAHRWDVYLMLLALPLCFSHVIVSFLFVRYAGDGHHVVAVPTNEIIIWLKLTVVEDFTYVASCTLPKITILTLYLRIFIEKWQRYSVFVVIGVLLLNYIVSMLLNCVLCRPFAYNWNKTIPGGYCMDIKEMYIWYSLPNIATDIIIIILPLPTIWALRMSRSQKIGVIITLLTGSVGIITAILRLVIFITIDVFQDITWLSIDIMTYTTAEPGVYLIAACLPSLRPLFKGIFKSKNFSIQSLRSLLFKKTRTDGNSYCVPNAGISDNRFHRLDDFTKSAALGDGTGTKATVTYSREMGSEVTPSPSSTKVDLESSCNTTDIRVQRTYCLSSEVGNVERVKARGVGSVLPYSESPCYW</sequence>
<evidence type="ECO:0000313" key="8">
    <source>
        <dbReference type="EMBL" id="KUJ13242.1"/>
    </source>
</evidence>
<dbReference type="Proteomes" id="UP000070700">
    <property type="component" value="Unassembled WGS sequence"/>
</dbReference>
<dbReference type="GO" id="GO:0016020">
    <property type="term" value="C:membrane"/>
    <property type="evidence" value="ECO:0007669"/>
    <property type="project" value="UniProtKB-SubCell"/>
</dbReference>
<feature type="transmembrane region" description="Helical" evidence="6">
    <location>
        <begin position="179"/>
        <end position="203"/>
    </location>
</feature>
<gene>
    <name evidence="8" type="ORF">LY89DRAFT_672467</name>
</gene>
<dbReference type="Pfam" id="PF20684">
    <property type="entry name" value="Fung_rhodopsin"/>
    <property type="match status" value="1"/>
</dbReference>
<dbReference type="PANTHER" id="PTHR33048:SF156">
    <property type="entry name" value="INTEGRAL MEMBRANE PROTEIN"/>
    <property type="match status" value="1"/>
</dbReference>
<evidence type="ECO:0000313" key="9">
    <source>
        <dbReference type="Proteomes" id="UP000070700"/>
    </source>
</evidence>
<feature type="domain" description="Rhodopsin" evidence="7">
    <location>
        <begin position="40"/>
        <end position="275"/>
    </location>
</feature>
<organism evidence="8 9">
    <name type="scientific">Mollisia scopiformis</name>
    <name type="common">Conifer needle endophyte fungus</name>
    <name type="synonym">Phialocephala scopiformis</name>
    <dbReference type="NCBI Taxonomy" id="149040"/>
    <lineage>
        <taxon>Eukaryota</taxon>
        <taxon>Fungi</taxon>
        <taxon>Dikarya</taxon>
        <taxon>Ascomycota</taxon>
        <taxon>Pezizomycotina</taxon>
        <taxon>Leotiomycetes</taxon>
        <taxon>Helotiales</taxon>
        <taxon>Mollisiaceae</taxon>
        <taxon>Mollisia</taxon>
    </lineage>
</organism>
<evidence type="ECO:0000256" key="3">
    <source>
        <dbReference type="ARBA" id="ARBA00022989"/>
    </source>
</evidence>
<comment type="similarity">
    <text evidence="5">Belongs to the SAT4 family.</text>
</comment>
<evidence type="ECO:0000256" key="5">
    <source>
        <dbReference type="ARBA" id="ARBA00038359"/>
    </source>
</evidence>
<accession>A0A194X046</accession>
<keyword evidence="4 6" id="KW-0472">Membrane</keyword>
<protein>
    <recommendedName>
        <fullName evidence="7">Rhodopsin domain-containing protein</fullName>
    </recommendedName>
</protein>
<dbReference type="EMBL" id="KQ947422">
    <property type="protein sequence ID" value="KUJ13242.1"/>
    <property type="molecule type" value="Genomic_DNA"/>
</dbReference>
<feature type="transmembrane region" description="Helical" evidence="6">
    <location>
        <begin position="20"/>
        <end position="41"/>
    </location>
</feature>
<dbReference type="PANTHER" id="PTHR33048">
    <property type="entry name" value="PTH11-LIKE INTEGRAL MEMBRANE PROTEIN (AFU_ORTHOLOGUE AFUA_5G11245)"/>
    <property type="match status" value="1"/>
</dbReference>
<proteinExistence type="inferred from homology"/>
<evidence type="ECO:0000256" key="6">
    <source>
        <dbReference type="SAM" id="Phobius"/>
    </source>
</evidence>